<organism evidence="10 11">
    <name type="scientific">Phenylobacterium deserti</name>
    <dbReference type="NCBI Taxonomy" id="1914756"/>
    <lineage>
        <taxon>Bacteria</taxon>
        <taxon>Pseudomonadati</taxon>
        <taxon>Pseudomonadota</taxon>
        <taxon>Alphaproteobacteria</taxon>
        <taxon>Caulobacterales</taxon>
        <taxon>Caulobacteraceae</taxon>
        <taxon>Phenylobacterium</taxon>
    </lineage>
</organism>
<dbReference type="EC" id="2.7.13.3" evidence="3"/>
<keyword evidence="8" id="KW-0067">ATP-binding</keyword>
<evidence type="ECO:0000256" key="7">
    <source>
        <dbReference type="ARBA" id="ARBA00022777"/>
    </source>
</evidence>
<keyword evidence="4" id="KW-0597">Phosphoprotein</keyword>
<dbReference type="Gene3D" id="3.30.565.10">
    <property type="entry name" value="Histidine kinase-like ATPase, C-terminal domain"/>
    <property type="match status" value="1"/>
</dbReference>
<evidence type="ECO:0000259" key="9">
    <source>
        <dbReference type="PROSITE" id="PS50885"/>
    </source>
</evidence>
<keyword evidence="5" id="KW-0808">Transferase</keyword>
<dbReference type="SUPFAM" id="SSF55874">
    <property type="entry name" value="ATPase domain of HSP90 chaperone/DNA topoisomerase II/histidine kinase"/>
    <property type="match status" value="1"/>
</dbReference>
<comment type="caution">
    <text evidence="10">The sequence shown here is derived from an EMBL/GenBank/DDBJ whole genome shotgun (WGS) entry which is preliminary data.</text>
</comment>
<evidence type="ECO:0000256" key="4">
    <source>
        <dbReference type="ARBA" id="ARBA00022553"/>
    </source>
</evidence>
<dbReference type="EMBL" id="QFYR01000001">
    <property type="protein sequence ID" value="RAK57697.1"/>
    <property type="molecule type" value="Genomic_DNA"/>
</dbReference>
<dbReference type="InterPro" id="IPR003660">
    <property type="entry name" value="HAMP_dom"/>
</dbReference>
<dbReference type="PANTHER" id="PTHR41523">
    <property type="entry name" value="TWO-COMPONENT SYSTEM SENSOR PROTEIN"/>
    <property type="match status" value="1"/>
</dbReference>
<dbReference type="Pfam" id="PF07568">
    <property type="entry name" value="HisKA_2"/>
    <property type="match status" value="1"/>
</dbReference>
<evidence type="ECO:0000256" key="1">
    <source>
        <dbReference type="ARBA" id="ARBA00000085"/>
    </source>
</evidence>
<keyword evidence="11" id="KW-1185">Reference proteome</keyword>
<gene>
    <name evidence="10" type="ORF">DJ018_07175</name>
</gene>
<proteinExistence type="predicted"/>
<comment type="catalytic activity">
    <reaction evidence="1">
        <text>ATP + protein L-histidine = ADP + protein N-phospho-L-histidine.</text>
        <dbReference type="EC" id="2.7.13.3"/>
    </reaction>
</comment>
<dbReference type="InterPro" id="IPR011495">
    <property type="entry name" value="Sig_transdc_His_kin_sub2_dim/P"/>
</dbReference>
<dbReference type="OrthoDB" id="9767435at2"/>
<dbReference type="PANTHER" id="PTHR41523:SF8">
    <property type="entry name" value="ETHYLENE RESPONSE SENSOR PROTEIN"/>
    <property type="match status" value="1"/>
</dbReference>
<evidence type="ECO:0000256" key="5">
    <source>
        <dbReference type="ARBA" id="ARBA00022679"/>
    </source>
</evidence>
<keyword evidence="6" id="KW-0547">Nucleotide-binding</keyword>
<dbReference type="Gene3D" id="3.30.450.20">
    <property type="entry name" value="PAS domain"/>
    <property type="match status" value="2"/>
</dbReference>
<dbReference type="Proteomes" id="UP000249725">
    <property type="component" value="Unassembled WGS sequence"/>
</dbReference>
<dbReference type="GO" id="GO:0004673">
    <property type="term" value="F:protein histidine kinase activity"/>
    <property type="evidence" value="ECO:0007669"/>
    <property type="project" value="UniProtKB-EC"/>
</dbReference>
<evidence type="ECO:0000256" key="6">
    <source>
        <dbReference type="ARBA" id="ARBA00022741"/>
    </source>
</evidence>
<name>A0A328ASW4_9CAUL</name>
<dbReference type="GO" id="GO:0007165">
    <property type="term" value="P:signal transduction"/>
    <property type="evidence" value="ECO:0007669"/>
    <property type="project" value="InterPro"/>
</dbReference>
<feature type="domain" description="HAMP" evidence="9">
    <location>
        <begin position="297"/>
        <end position="351"/>
    </location>
</feature>
<evidence type="ECO:0000313" key="10">
    <source>
        <dbReference type="EMBL" id="RAK57697.1"/>
    </source>
</evidence>
<dbReference type="InterPro" id="IPR036890">
    <property type="entry name" value="HATPase_C_sf"/>
</dbReference>
<dbReference type="RefSeq" id="WP_111514148.1">
    <property type="nucleotide sequence ID" value="NZ_QFYR01000001.1"/>
</dbReference>
<comment type="subcellular location">
    <subcellularLocation>
        <location evidence="2">Membrane</location>
    </subcellularLocation>
</comment>
<dbReference type="GO" id="GO:0016020">
    <property type="term" value="C:membrane"/>
    <property type="evidence" value="ECO:0007669"/>
    <property type="project" value="UniProtKB-SubCell"/>
</dbReference>
<keyword evidence="7 10" id="KW-0418">Kinase</keyword>
<dbReference type="GO" id="GO:0005524">
    <property type="term" value="F:ATP binding"/>
    <property type="evidence" value="ECO:0007669"/>
    <property type="project" value="UniProtKB-KW"/>
</dbReference>
<evidence type="ECO:0000256" key="8">
    <source>
        <dbReference type="ARBA" id="ARBA00022840"/>
    </source>
</evidence>
<evidence type="ECO:0000313" key="11">
    <source>
        <dbReference type="Proteomes" id="UP000249725"/>
    </source>
</evidence>
<sequence length="572" mass="60905">MTSPNWASLSTIRVRLTAALAVALLPVLLLGVLQAAIAFHREGVGLRENLGRAAQQSAAAARARMEGAEILLQTLAPGSVGFQCAQRLAQVTQRIPGYANLVRFDRAGRVACAAGDVPNDPQRQGRTWFQHLAAGDSLVVTRDPGAGYADGPSVLAAIRATTPGGVFDGAFAAVIPLASLQPSTTDPSLPRGAEVALVDPAGRYINSTNTSAFPGLPGDWRARIGKSGSAVWYADDRNGERRVFSAAPVVRDDVYVVLSARSPGVLSWARLNPLTGILFPLLTFVLALTAVTVVSERVVIRWIAYLQRIAALYAKGRLSVRPVQAEQAPPEIRDLAATLQEMATAIVGRDATLRDNLAQKDALMREIHHRVKNNLQVISSLLNMQQRALTDPAARAAMSDTRQRITALALIYRALYQGPDLKRVDLRPFLEELTAQLVAGEMLHGPPVQTELSVDALVIDPDRLAPLALFAVEAITNAQKHAFAGRGGILNVNFHVRGDEAELEISDDGKASDDALVSSGVGRTLMTAFARQLRGRAEVVRNPGGGITARLLFPTPAAEDVPPSAPGNQAAA</sequence>
<evidence type="ECO:0000256" key="2">
    <source>
        <dbReference type="ARBA" id="ARBA00004370"/>
    </source>
</evidence>
<dbReference type="AlphaFoldDB" id="A0A328ASW4"/>
<protein>
    <recommendedName>
        <fullName evidence="3">histidine kinase</fullName>
        <ecNumber evidence="3">2.7.13.3</ecNumber>
    </recommendedName>
</protein>
<dbReference type="PROSITE" id="PS50885">
    <property type="entry name" value="HAMP"/>
    <property type="match status" value="1"/>
</dbReference>
<accession>A0A328ASW4</accession>
<reference evidence="11" key="1">
    <citation type="submission" date="2018-05" db="EMBL/GenBank/DDBJ databases">
        <authorList>
            <person name="Li X."/>
        </authorList>
    </citation>
    <scope>NUCLEOTIDE SEQUENCE [LARGE SCALE GENOMIC DNA]</scope>
    <source>
        <strain evidence="11">YIM 73061</strain>
    </source>
</reference>
<evidence type="ECO:0000256" key="3">
    <source>
        <dbReference type="ARBA" id="ARBA00012438"/>
    </source>
</evidence>